<feature type="compositionally biased region" description="Acidic residues" evidence="8">
    <location>
        <begin position="971"/>
        <end position="980"/>
    </location>
</feature>
<evidence type="ECO:0000259" key="9">
    <source>
        <dbReference type="SMART" id="SM00645"/>
    </source>
</evidence>
<gene>
    <name evidence="10" type="ORF">C1SCF055_LOCUS6911</name>
</gene>
<dbReference type="InterPro" id="IPR025660">
    <property type="entry name" value="Pept_his_AS"/>
</dbReference>
<evidence type="ECO:0000256" key="5">
    <source>
        <dbReference type="ARBA" id="ARBA00022827"/>
    </source>
</evidence>
<dbReference type="SUPFAM" id="SSF51905">
    <property type="entry name" value="FAD/NAD(P)-binding domain"/>
    <property type="match status" value="4"/>
</dbReference>
<feature type="compositionally biased region" description="Basic residues" evidence="8">
    <location>
        <begin position="934"/>
        <end position="943"/>
    </location>
</feature>
<dbReference type="CDD" id="cd02619">
    <property type="entry name" value="Peptidase_C1"/>
    <property type="match status" value="2"/>
</dbReference>
<dbReference type="InterPro" id="IPR013762">
    <property type="entry name" value="Integrase-like_cat_sf"/>
</dbReference>
<dbReference type="GO" id="GO:0005737">
    <property type="term" value="C:cytoplasm"/>
    <property type="evidence" value="ECO:0007669"/>
    <property type="project" value="TreeGrafter"/>
</dbReference>
<feature type="compositionally biased region" description="Acidic residues" evidence="8">
    <location>
        <begin position="810"/>
        <end position="821"/>
    </location>
</feature>
<evidence type="ECO:0000256" key="6">
    <source>
        <dbReference type="ARBA" id="ARBA00023002"/>
    </source>
</evidence>
<dbReference type="InterPro" id="IPR001525">
    <property type="entry name" value="C5_MeTfrase"/>
</dbReference>
<dbReference type="InterPro" id="IPR000668">
    <property type="entry name" value="Peptidase_C1A_C"/>
</dbReference>
<dbReference type="Proteomes" id="UP001152797">
    <property type="component" value="Unassembled WGS sequence"/>
</dbReference>
<evidence type="ECO:0000313" key="12">
    <source>
        <dbReference type="Proteomes" id="UP001152797"/>
    </source>
</evidence>
<feature type="compositionally biased region" description="Basic and acidic residues" evidence="8">
    <location>
        <begin position="853"/>
        <end position="863"/>
    </location>
</feature>
<dbReference type="GO" id="GO:0032259">
    <property type="term" value="P:methylation"/>
    <property type="evidence" value="ECO:0007669"/>
    <property type="project" value="UniProtKB-KW"/>
</dbReference>
<keyword evidence="5" id="KW-0274">FAD</keyword>
<feature type="region of interest" description="Disordered" evidence="8">
    <location>
        <begin position="792"/>
        <end position="991"/>
    </location>
</feature>
<dbReference type="OrthoDB" id="202203at2759"/>
<feature type="domain" description="Peptidase C1A papain C-terminal" evidence="9">
    <location>
        <begin position="68"/>
        <end position="280"/>
    </location>
</feature>
<comment type="similarity">
    <text evidence="1">Belongs to the FAD-dependent oxidoreductase family.</text>
</comment>
<reference evidence="11 12" key="2">
    <citation type="submission" date="2024-05" db="EMBL/GenBank/DDBJ databases">
        <authorList>
            <person name="Chen Y."/>
            <person name="Shah S."/>
            <person name="Dougan E. K."/>
            <person name="Thang M."/>
            <person name="Chan C."/>
        </authorList>
    </citation>
    <scope>NUCLEOTIDE SEQUENCE [LARGE SCALE GENOMIC DNA]</scope>
</reference>
<dbReference type="SUPFAM" id="SSF56349">
    <property type="entry name" value="DNA breaking-rejoining enzymes"/>
    <property type="match status" value="1"/>
</dbReference>
<name>A0A9P1FLZ4_9DINO</name>
<dbReference type="GO" id="GO:0006508">
    <property type="term" value="P:proteolysis"/>
    <property type="evidence" value="ECO:0007669"/>
    <property type="project" value="InterPro"/>
</dbReference>
<proteinExistence type="inferred from homology"/>
<dbReference type="GO" id="GO:0004174">
    <property type="term" value="F:electron-transferring-flavoprotein dehydrogenase activity"/>
    <property type="evidence" value="ECO:0007669"/>
    <property type="project" value="TreeGrafter"/>
</dbReference>
<keyword evidence="3" id="KW-0285">Flavoprotein</keyword>
<evidence type="ECO:0000256" key="1">
    <source>
        <dbReference type="ARBA" id="ARBA00006442"/>
    </source>
</evidence>
<dbReference type="Pfam" id="PF00112">
    <property type="entry name" value="Peptidase_C1"/>
    <property type="match status" value="2"/>
</dbReference>
<dbReference type="Gene3D" id="3.50.50.100">
    <property type="match status" value="2"/>
</dbReference>
<dbReference type="PANTHER" id="PTHR43735:SF3">
    <property type="entry name" value="FERROPTOSIS SUPPRESSOR PROTEIN 1"/>
    <property type="match status" value="1"/>
</dbReference>
<dbReference type="InterPro" id="IPR011010">
    <property type="entry name" value="DNA_brk_join_enz"/>
</dbReference>
<dbReference type="Gene3D" id="3.40.50.150">
    <property type="entry name" value="Vaccinia Virus protein VP39"/>
    <property type="match status" value="1"/>
</dbReference>
<dbReference type="PROSITE" id="PS00639">
    <property type="entry name" value="THIOL_PROTEASE_HIS"/>
    <property type="match status" value="2"/>
</dbReference>
<keyword evidence="12" id="KW-1185">Reference proteome</keyword>
<dbReference type="InterPro" id="IPR023753">
    <property type="entry name" value="FAD/NAD-binding_dom"/>
</dbReference>
<keyword evidence="2" id="KW-0489">Methyltransferase</keyword>
<feature type="compositionally biased region" description="Basic and acidic residues" evidence="8">
    <location>
        <begin position="1158"/>
        <end position="1169"/>
    </location>
</feature>
<dbReference type="GO" id="GO:0006310">
    <property type="term" value="P:DNA recombination"/>
    <property type="evidence" value="ECO:0007669"/>
    <property type="project" value="UniProtKB-KW"/>
</dbReference>
<accession>A0A9P1FLZ4</accession>
<dbReference type="SUPFAM" id="SSF53335">
    <property type="entry name" value="S-adenosyl-L-methionine-dependent methyltransferases"/>
    <property type="match status" value="1"/>
</dbReference>
<dbReference type="GO" id="GO:0015074">
    <property type="term" value="P:DNA integration"/>
    <property type="evidence" value="ECO:0007669"/>
    <property type="project" value="InterPro"/>
</dbReference>
<organism evidence="10">
    <name type="scientific">Cladocopium goreaui</name>
    <dbReference type="NCBI Taxonomy" id="2562237"/>
    <lineage>
        <taxon>Eukaryota</taxon>
        <taxon>Sar</taxon>
        <taxon>Alveolata</taxon>
        <taxon>Dinophyceae</taxon>
        <taxon>Suessiales</taxon>
        <taxon>Symbiodiniaceae</taxon>
        <taxon>Cladocopium</taxon>
    </lineage>
</organism>
<dbReference type="Pfam" id="PF07992">
    <property type="entry name" value="Pyr_redox_2"/>
    <property type="match status" value="2"/>
</dbReference>
<dbReference type="EMBL" id="CAMXCT010000446">
    <property type="protein sequence ID" value="CAI3978922.1"/>
    <property type="molecule type" value="Genomic_DNA"/>
</dbReference>
<dbReference type="PANTHER" id="PTHR43735">
    <property type="entry name" value="APOPTOSIS-INDUCING FACTOR 1"/>
    <property type="match status" value="1"/>
</dbReference>
<dbReference type="GO" id="GO:0008234">
    <property type="term" value="F:cysteine-type peptidase activity"/>
    <property type="evidence" value="ECO:0007669"/>
    <property type="project" value="InterPro"/>
</dbReference>
<protein>
    <recommendedName>
        <fullName evidence="9">Peptidase C1A papain C-terminal domain-containing protein</fullName>
    </recommendedName>
</protein>
<dbReference type="EMBL" id="CAMXCT030000446">
    <property type="protein sequence ID" value="CAL4766234.1"/>
    <property type="molecule type" value="Genomic_DNA"/>
</dbReference>
<dbReference type="SMART" id="SM00645">
    <property type="entry name" value="Pept_C1"/>
    <property type="match status" value="1"/>
</dbReference>
<dbReference type="InterPro" id="IPR038765">
    <property type="entry name" value="Papain-like_cys_pep_sf"/>
</dbReference>
<reference evidence="10" key="1">
    <citation type="submission" date="2022-10" db="EMBL/GenBank/DDBJ databases">
        <authorList>
            <person name="Chen Y."/>
            <person name="Dougan E. K."/>
            <person name="Chan C."/>
            <person name="Rhodes N."/>
            <person name="Thang M."/>
        </authorList>
    </citation>
    <scope>NUCLEOTIDE SEQUENCE</scope>
</reference>
<comment type="caution">
    <text evidence="10">The sequence shown here is derived from an EMBL/GenBank/DDBJ whole genome shotgun (WGS) entry which is preliminary data.</text>
</comment>
<dbReference type="EMBL" id="CAMXCT020000446">
    <property type="protein sequence ID" value="CAL1132297.1"/>
    <property type="molecule type" value="Genomic_DNA"/>
</dbReference>
<dbReference type="InterPro" id="IPR029063">
    <property type="entry name" value="SAM-dependent_MTases_sf"/>
</dbReference>
<evidence type="ECO:0000256" key="2">
    <source>
        <dbReference type="ARBA" id="ARBA00022603"/>
    </source>
</evidence>
<evidence type="ECO:0000313" key="10">
    <source>
        <dbReference type="EMBL" id="CAI3978922.1"/>
    </source>
</evidence>
<evidence type="ECO:0000313" key="11">
    <source>
        <dbReference type="EMBL" id="CAL4766234.1"/>
    </source>
</evidence>
<dbReference type="GO" id="GO:0050660">
    <property type="term" value="F:flavin adenine dinucleotide binding"/>
    <property type="evidence" value="ECO:0007669"/>
    <property type="project" value="TreeGrafter"/>
</dbReference>
<keyword evidence="7" id="KW-0233">DNA recombination</keyword>
<dbReference type="InterPro" id="IPR036188">
    <property type="entry name" value="FAD/NAD-bd_sf"/>
</dbReference>
<dbReference type="Gene3D" id="3.90.70.10">
    <property type="entry name" value="Cysteine proteinases"/>
    <property type="match status" value="2"/>
</dbReference>
<evidence type="ECO:0000256" key="4">
    <source>
        <dbReference type="ARBA" id="ARBA00022679"/>
    </source>
</evidence>
<keyword evidence="6" id="KW-0560">Oxidoreductase</keyword>
<sequence>MGSCESKTINDAEIVVDTTRNPRMQTMSLTSTEKMGWIPDIPDHRDLHMTFSTTKEASKEIKKKSEGSKEVVDLRPQNGGFPIFNQGHLGSCTANALAAAYHFTLHKQNVENHADFKDFTPSRLFIYYNERYMEGSVDRDAGASLRDGIKCMEKLGVCPEAVWKYDDKDGFFKEQPDKKSYELASKCRVKGYAHVAQDLSQMKACIKNGYPFVFGFTVLTSFKEAAKDGKMVMPQPNDKVRGGHAVTAVGYDDFKECFIVRNSWGEGWGDKGYFYMPYAWITQENLAHDFWAINWIEGFKETVSDAEIVTNTTRNPRMQTMSLTSTEKMGWIPDIPDHRDLHMTFSTTKEASKEIKKKSEGSKEIVDLRPQNGGFPIFNQGHLGSCTANALAAAYHFTLHKQNVENHADFKDFTPSRLFIYYNERYMEGSVDRDAGAMIRDGIKCMEKLGVCPEAVWKYDDKGGFFKEQPDKKSYELASKCRVKGYAHVAQDLSQMKACIKNGYPFVFGFTVLTSFNEAAKDGKMVMPQPNDKVRGGHAVTAVGYDDFKECFIVRNSWGEGWGDKGYFYMPYAWITQENLAHDFWAINWIEGFKEAAPKKKCRNNWPLAMWRFLASGLMVLGVDQVIAESWNFCLHCGSFDMAPRAKMPKRHKEKEGASIKLVDGVHVSSVTFESMYYAAVNYYLIEVYDDKYEAIGQAITEAKGRFLPDEGGAFIRLRYLGSNNEHYQWYIENEGSAGGLPEGALHHFCKEDVKQCKAKVNDGEVIHVRRWAPVERDDAHRVLVSWGFPGLAVPAGGRAGDEGQPGLKEEDDDEEDEDTEPVGATPKSKSRPELPRRRRRSPDETEDQVEEQPPRKREDKSRRNTSRTDGGDKGRTALDAMLDHEPDDTSRRGLEDKLDALRQKLRGKVTSDASGSKKPGNILAKRANEVAGVKKKKKKKSSSGKVLKELTKAMVSKRKAKDDSRGSSDESSDELDADPSPDRGGSWEERKKKYKKIAENTPGKLMMSALENMQEQLGASFGDIQGDEGKLSPVVTRYLLTVIIPAIGPKNFPGQSLRELRTIALAVDMLLKGKSDSCGDVLLQRFKSLCMQVRDNSDKFGPQIELLPALLYGYVSNLAETAFAREMALKEAKSEDLLRQAQGAIRRAVFNDEVGGDLEKEIPRRPKSPEAAPPKKPQGPVAKARAEVPRQPGESRAAWKNRVFDHLKGELLPGLPEGAVAGSLDAAAVASEEVQCWLNNPEECLRPPEEWPKPLPKASMNVRREDWNEIAAALVERNILTPIDYEDIFRAGGVPVLNGLFCVQKKGTPAPGEERLTRLIMNLTPSNALQYLKQGDLDTLAAASHWAGCQLPAGSALLWSGDDQKGAFYAWCLPPQWRKLMAFKWPVEGAGLEGDTEMRRDRPVPTSATRTEGGWLSFYLDDFDCPEIIPREMLNQLKGTMSPEHVKQRAAYTRAGVQISKDKAHTREVRVERMGAEVDGEGGWLGVPIKKKLECGYFVLWALQRQQCWQKVLMMILGRLTRAFEFRRPLMSILNRSWPRHKAVVGRPLSQRTILELIAAVGVMPMAVSNLFTPVSGLVTCSDASEQGGGLCASAGLTSEGAETLQSLEAQGAEREKVSFTPAGSCSRNQTKSGPRVLVISLFDGIGAMMVALARLDCQVVGYISCEVDKACKRLTRTRWPGVLELGDVTKVDAKLVEHLVSAVGYKVDLILIGAGSPCQDLSGLNATGQGLEGERSRLFFEVPRVVSLVKDHFKVPVEYFVENVASMTADNVQRFSEVLGVKPVFLVYNYEEHNMIKTPEGSLRLPSLQEKEQVMGFDRGYVSCCFGSKTTQVGVSKYSALVVASGTVVAVRYIDTRDNPSDIPSRLQFYLPAALGRLKHSWKLAKVWQKLEPPRRVLPLSPTMVKAMAGAAISLGFLSEASGMLVAFDTMLRSGELYHLKVKDVNFYGARAVLSLGYTKTGKRTNTAEMVVVESPLAVQSLKRACAGRQRKDFLLGRGPRVFRSLFNSLVDLFELDGLITVYSLRRGGASWDFLQHQSMERTLLRGRWQSTSSARLYLQDATAMVTELQLSSSQQGLGACISPVLAGAPVVLQGEVQGAPVVLQGEVQGAFAASISVLRRLVGATAFRAFESHQWKDASYHSERQPRWSCSSLRSEELVEIFSSAMQMENEREKVLSHVNSTHSALKLFTELHVCLLGYVNALAILLRIALDVNAGRCPPVAVDMESNVAEWLRILLLLWRSPNIPLLLMDSSVWPFRLQNISDILAEATGDRSHSVHWRPPSGGGMWKSVVEDPASQVGVKLQEVRVWSFGLHATLAMEPESIWKDFLVGTGWKITVEMVLAENYCNLLGRCTKNLALAELLQRHVRTKAMAMNELNRFPHVPEPQQLQLEFQEIAEVDAGIRSADILMCSEPPFFCKMFLGLRKRIFGYIGNPFGAYLLPGEPQENFYKAFHEQLANDARNRFACISPYLSALIYWHSGIRVPVVQPLGLYTGASYQPKAHGQPRVLSQDAMVLNDFVAALGRVEEKAFVPLKLRESNHTFFATHPVSSNAGLQDKASGWILHDSPKVNLKQLQDVDVEVLRSYYRFLPYDPQQLVFYELYSIGVPLLLPDDVLLPFFIRLGYTNLQEFRYQSPAWKVPEEELRYDWSEHAPIHELRWWSSLTDFARSPHLLRWSSFPELLYKVLRSDLEQISNRMRKETQVRLLRSVDFWRAAFGEIRRRVLIIGGSFSGLAAGRDLGSHYLVTIIDAKEYFEYTPGVLRAYVKPKHLDALTFTLQPVIETRMACKYIWGEVKELNGEQKTATYKPIFTSERETIDFDYCIIAAGCNFGPFHKWGESLWFPTIHEDARPEGSWPHLDERYLEGRRRHVLEEFNFLKSLHDRSATVLVVGAGFIGVEWATEIQHFFPRVKLTVIDFLPQPLGPLPANAAKYCEKYMNKVGIKQFYNTKYDAKNPDFWKSIEMPNGPDKEYVCIGVKASNYFMPKETLSEKGPGGGGWILMNQNLSVKTRDGKLWGGDDKGYPRIYAVGDCNYSCVDEPGKKPDDWPIPPIPKISYPGEEMCIVACSNIEKTDRLLFQNKTVDCCGEPLHVWDMHWPWGAGMFATSLGPDDACFVAGANWQKNSGLMCVWGQVCAVQKEFIEASKTDECAYGFIGRCIWYFVHHTPVRRVLIIGGSFSGLAAGRDLGSHYLVTIIDAKEYFEYTPGVLRAYVKPKHLDALTFTLQPVIETRMACKYIWGEVKELNGEQKTATYKPIFTSERETIDFDYCIIAAGCNFGPFHKWGESLWFPTIHEDARPEGSWPHLDERYLEGRRRHVLEEFNFLKSLHDRSATVLVVGAGFIGVEWATEIQHFFPRVKLTVIDFLPQPLGPLPANAAKYCEKYMSKVGIKQFYNTKYDAKNPDFWKSIEMPNGPDKEYVCIGVKASNYFMPKETLSEKGPGGGGWILMNQNLSVKTRDGKLWGGDDKGYPRIYAVGDCNYSCVDEPGKKPDDWPIPPIPKISYPGEEMCIVACSNIEKTDRLLFQNKTVDCCGEPLHVWDMHWPWGAGMFATSLGPDDACFVAGANWQKNSGLMCVWGQVCAVQKEFIEASKTDECAYGFIGRCIWYFVHHTPVHLFGGGPRWGY</sequence>
<dbReference type="GO" id="GO:0008168">
    <property type="term" value="F:methyltransferase activity"/>
    <property type="evidence" value="ECO:0007669"/>
    <property type="project" value="UniProtKB-KW"/>
</dbReference>
<feature type="compositionally biased region" description="Basic and acidic residues" evidence="8">
    <location>
        <begin position="870"/>
        <end position="903"/>
    </location>
</feature>
<evidence type="ECO:0000256" key="8">
    <source>
        <dbReference type="SAM" id="MobiDB-lite"/>
    </source>
</evidence>
<dbReference type="SUPFAM" id="SSF54001">
    <property type="entry name" value="Cysteine proteinases"/>
    <property type="match status" value="2"/>
</dbReference>
<feature type="region of interest" description="Disordered" evidence="8">
    <location>
        <begin position="1157"/>
        <end position="1196"/>
    </location>
</feature>
<dbReference type="GO" id="GO:0003677">
    <property type="term" value="F:DNA binding"/>
    <property type="evidence" value="ECO:0007669"/>
    <property type="project" value="InterPro"/>
</dbReference>
<keyword evidence="4" id="KW-0808">Transferase</keyword>
<evidence type="ECO:0000256" key="3">
    <source>
        <dbReference type="ARBA" id="ARBA00022630"/>
    </source>
</evidence>
<evidence type="ECO:0000256" key="7">
    <source>
        <dbReference type="ARBA" id="ARBA00023172"/>
    </source>
</evidence>
<dbReference type="Pfam" id="PF00145">
    <property type="entry name" value="DNA_methylase"/>
    <property type="match status" value="1"/>
</dbReference>
<dbReference type="Gene3D" id="1.10.443.10">
    <property type="entry name" value="Intergrase catalytic core"/>
    <property type="match status" value="1"/>
</dbReference>